<evidence type="ECO:0000313" key="2">
    <source>
        <dbReference type="Proteomes" id="UP000770661"/>
    </source>
</evidence>
<name>A0A8J4XYH8_CHIOP</name>
<dbReference type="OrthoDB" id="28245at2759"/>
<protein>
    <submittedName>
        <fullName evidence="1">Neurofibromin</fullName>
    </submittedName>
</protein>
<gene>
    <name evidence="1" type="primary">Nf1_1</name>
    <name evidence="1" type="ORF">GWK47_055105</name>
</gene>
<organism evidence="1 2">
    <name type="scientific">Chionoecetes opilio</name>
    <name type="common">Atlantic snow crab</name>
    <name type="synonym">Cancer opilio</name>
    <dbReference type="NCBI Taxonomy" id="41210"/>
    <lineage>
        <taxon>Eukaryota</taxon>
        <taxon>Metazoa</taxon>
        <taxon>Ecdysozoa</taxon>
        <taxon>Arthropoda</taxon>
        <taxon>Crustacea</taxon>
        <taxon>Multicrustacea</taxon>
        <taxon>Malacostraca</taxon>
        <taxon>Eumalacostraca</taxon>
        <taxon>Eucarida</taxon>
        <taxon>Decapoda</taxon>
        <taxon>Pleocyemata</taxon>
        <taxon>Brachyura</taxon>
        <taxon>Eubrachyura</taxon>
        <taxon>Majoidea</taxon>
        <taxon>Majidae</taxon>
        <taxon>Chionoecetes</taxon>
    </lineage>
</organism>
<keyword evidence="2" id="KW-1185">Reference proteome</keyword>
<dbReference type="AlphaFoldDB" id="A0A8J4XYH8"/>
<evidence type="ECO:0000313" key="1">
    <source>
        <dbReference type="EMBL" id="KAG0717115.1"/>
    </source>
</evidence>
<reference evidence="1" key="1">
    <citation type="submission" date="2020-07" db="EMBL/GenBank/DDBJ databases">
        <title>The High-quality genome of the commercially important snow crab, Chionoecetes opilio.</title>
        <authorList>
            <person name="Jeong J.-H."/>
            <person name="Ryu S."/>
        </authorList>
    </citation>
    <scope>NUCLEOTIDE SEQUENCE</scope>
    <source>
        <strain evidence="1">MADBK_172401_WGS</strain>
        <tissue evidence="1">Digestive gland</tissue>
    </source>
</reference>
<accession>A0A8J4XYH8</accession>
<proteinExistence type="predicted"/>
<dbReference type="EMBL" id="JACEEZ010018151">
    <property type="protein sequence ID" value="KAG0717115.1"/>
    <property type="molecule type" value="Genomic_DNA"/>
</dbReference>
<dbReference type="Proteomes" id="UP000770661">
    <property type="component" value="Unassembled WGS sequence"/>
</dbReference>
<comment type="caution">
    <text evidence="1">The sequence shown here is derived from an EMBL/GenBank/DDBJ whole genome shotgun (WGS) entry which is preliminary data.</text>
</comment>
<sequence length="183" mass="20564">MMQRRDDLAFRQEMKFRNKMVDYLTDWVMGNSHQIAPPGTIDVSSVSNMYLQYDITGCCRDLDQACMEAVAALLRGLPLQPEESDPRRPDGGQVTVVSQVEKDVTRQRVQPGKLSTLRNATIQAMSNLLSANIDSGLMHSIGLGYHKDLQTRAAFIEVGVCVCVCVGVGVFERERERERERDI</sequence>